<evidence type="ECO:0000313" key="3">
    <source>
        <dbReference type="EMBL" id="QEK11556.1"/>
    </source>
</evidence>
<evidence type="ECO:0000256" key="1">
    <source>
        <dbReference type="SAM" id="Phobius"/>
    </source>
</evidence>
<keyword evidence="1" id="KW-0812">Transmembrane</keyword>
<feature type="transmembrane region" description="Helical" evidence="1">
    <location>
        <begin position="12"/>
        <end position="35"/>
    </location>
</feature>
<proteinExistence type="predicted"/>
<dbReference type="Proteomes" id="UP000324646">
    <property type="component" value="Chromosome"/>
</dbReference>
<dbReference type="RefSeq" id="WP_148808711.1">
    <property type="nucleotide sequence ID" value="NZ_CP042243.1"/>
</dbReference>
<keyword evidence="4" id="KW-1185">Reference proteome</keyword>
<feature type="transmembrane region" description="Helical" evidence="1">
    <location>
        <begin position="56"/>
        <end position="81"/>
    </location>
</feature>
<protein>
    <submittedName>
        <fullName evidence="3">PDZ domain-containing protein</fullName>
    </submittedName>
</protein>
<dbReference type="Gene3D" id="2.30.42.10">
    <property type="match status" value="1"/>
</dbReference>
<feature type="transmembrane region" description="Helical" evidence="1">
    <location>
        <begin position="246"/>
        <end position="266"/>
    </location>
</feature>
<evidence type="ECO:0000313" key="4">
    <source>
        <dbReference type="Proteomes" id="UP000324646"/>
    </source>
</evidence>
<dbReference type="OrthoDB" id="198399at2"/>
<gene>
    <name evidence="3" type="ORF">FQB35_03815</name>
</gene>
<dbReference type="InterPro" id="IPR036034">
    <property type="entry name" value="PDZ_sf"/>
</dbReference>
<feature type="transmembrane region" description="Helical" evidence="1">
    <location>
        <begin position="87"/>
        <end position="115"/>
    </location>
</feature>
<name>A0A5C0SCU0_CRATE</name>
<dbReference type="AlphaFoldDB" id="A0A5C0SCU0"/>
<reference evidence="3 4" key="1">
    <citation type="submission" date="2019-07" db="EMBL/GenBank/DDBJ databases">
        <title>Complete genome of Crassaminicella thermophila SY095.</title>
        <authorList>
            <person name="Li X."/>
        </authorList>
    </citation>
    <scope>NUCLEOTIDE SEQUENCE [LARGE SCALE GENOMIC DNA]</scope>
    <source>
        <strain evidence="3 4">SY095</strain>
    </source>
</reference>
<organism evidence="3 4">
    <name type="scientific">Crassaminicella thermophila</name>
    <dbReference type="NCBI Taxonomy" id="2599308"/>
    <lineage>
        <taxon>Bacteria</taxon>
        <taxon>Bacillati</taxon>
        <taxon>Bacillota</taxon>
        <taxon>Clostridia</taxon>
        <taxon>Eubacteriales</taxon>
        <taxon>Clostridiaceae</taxon>
        <taxon>Crassaminicella</taxon>
    </lineage>
</organism>
<sequence>MIPFLELLKMALLTVFTIFANPLFWMVIFLVAVQYRKLNKMRIRVLGKGSSLKDMIFSAIKAGLLGGIIGSILIMILGITIDASDFHFILPLAILLMLIDIRYICFSYSGGLLALSSLILGFPKLNVSSIIAIVAILHMIESILIYFDGYKYAMPMFVEDKRYGVVGAFTLQRFWPIPFTVLLLAIGPLQGGEEINLPNWWPLFKASIDVNNIPLQISCIVAALGYGDVARSTTPKEKSKTSAKRLFFYSLILLSLSIISTKVYFFKFIAALFAPLAHEYLIIYGQREEKKAIPIFRRHSMGVTVLDVENGVGNNIGLEPGDVIIKINNQLVSDPLDIQEVLKYYPPYIWIDVIDIKGNIRKLEYKDYKRGINSLGIVVVPKDSNVVFDLESSYSIIEKFLKRLFISKKNM</sequence>
<dbReference type="SUPFAM" id="SSF50156">
    <property type="entry name" value="PDZ domain-like"/>
    <property type="match status" value="1"/>
</dbReference>
<evidence type="ECO:0000259" key="2">
    <source>
        <dbReference type="Pfam" id="PF17820"/>
    </source>
</evidence>
<keyword evidence="1" id="KW-0472">Membrane</keyword>
<feature type="transmembrane region" description="Helical" evidence="1">
    <location>
        <begin position="167"/>
        <end position="186"/>
    </location>
</feature>
<dbReference type="EMBL" id="CP042243">
    <property type="protein sequence ID" value="QEK11556.1"/>
    <property type="molecule type" value="Genomic_DNA"/>
</dbReference>
<feature type="transmembrane region" description="Helical" evidence="1">
    <location>
        <begin position="127"/>
        <end position="147"/>
    </location>
</feature>
<dbReference type="InterPro" id="IPR041489">
    <property type="entry name" value="PDZ_6"/>
</dbReference>
<dbReference type="Pfam" id="PF17820">
    <property type="entry name" value="PDZ_6"/>
    <property type="match status" value="1"/>
</dbReference>
<keyword evidence="1" id="KW-1133">Transmembrane helix</keyword>
<dbReference type="KEGG" id="crs:FQB35_03815"/>
<feature type="domain" description="PDZ" evidence="2">
    <location>
        <begin position="309"/>
        <end position="343"/>
    </location>
</feature>
<accession>A0A5C0SCU0</accession>